<proteinExistence type="predicted"/>
<dbReference type="InterPro" id="IPR021214">
    <property type="entry name" value="DUF2568"/>
</dbReference>
<feature type="transmembrane region" description="Helical" evidence="2">
    <location>
        <begin position="66"/>
        <end position="83"/>
    </location>
</feature>
<organism evidence="3 4">
    <name type="scientific">Knoellia remsis</name>
    <dbReference type="NCBI Taxonomy" id="407159"/>
    <lineage>
        <taxon>Bacteria</taxon>
        <taxon>Bacillati</taxon>
        <taxon>Actinomycetota</taxon>
        <taxon>Actinomycetes</taxon>
        <taxon>Micrococcales</taxon>
        <taxon>Intrasporangiaceae</taxon>
        <taxon>Knoellia</taxon>
    </lineage>
</organism>
<evidence type="ECO:0000256" key="1">
    <source>
        <dbReference type="SAM" id="MobiDB-lite"/>
    </source>
</evidence>
<comment type="caution">
    <text evidence="3">The sequence shown here is derived from an EMBL/GenBank/DDBJ whole genome shotgun (WGS) entry which is preliminary data.</text>
</comment>
<evidence type="ECO:0000313" key="3">
    <source>
        <dbReference type="EMBL" id="PRY51630.1"/>
    </source>
</evidence>
<reference evidence="3 4" key="1">
    <citation type="submission" date="2018-03" db="EMBL/GenBank/DDBJ databases">
        <title>Genomic Encyclopedia of Archaeal and Bacterial Type Strains, Phase II (KMG-II): from individual species to whole genera.</title>
        <authorList>
            <person name="Goeker M."/>
        </authorList>
    </citation>
    <scope>NUCLEOTIDE SEQUENCE [LARGE SCALE GENOMIC DNA]</scope>
    <source>
        <strain evidence="3 4">ATCC BAA-1496</strain>
    </source>
</reference>
<dbReference type="AlphaFoldDB" id="A0A2T0U124"/>
<keyword evidence="4" id="KW-1185">Reference proteome</keyword>
<keyword evidence="2" id="KW-0812">Transmembrane</keyword>
<dbReference type="RefSeq" id="WP_106298880.1">
    <property type="nucleotide sequence ID" value="NZ_PVTI01000035.1"/>
</dbReference>
<keyword evidence="2" id="KW-0472">Membrane</keyword>
<feature type="transmembrane region" description="Helical" evidence="2">
    <location>
        <begin position="7"/>
        <end position="28"/>
    </location>
</feature>
<dbReference type="Pfam" id="PF10823">
    <property type="entry name" value="DUF2568"/>
    <property type="match status" value="1"/>
</dbReference>
<name>A0A2T0U124_9MICO</name>
<keyword evidence="2" id="KW-1133">Transmembrane helix</keyword>
<sequence length="134" mass="13668">MLIVLGLLAFVIEFAFMVGVFMLASGLVGGGASGAVIGVLAVVLVAVLWGLFVAPRARMRIPKVPRALAAGGAVVVVGAGLLGLGHQRFGLVLLGAGLVLVLAQLALDDGPPPPPPPRRRPPVGAGDTRRSRRR</sequence>
<feature type="transmembrane region" description="Helical" evidence="2">
    <location>
        <begin position="34"/>
        <end position="54"/>
    </location>
</feature>
<dbReference type="Proteomes" id="UP000237822">
    <property type="component" value="Unassembled WGS sequence"/>
</dbReference>
<dbReference type="EMBL" id="PVTI01000035">
    <property type="protein sequence ID" value="PRY51630.1"/>
    <property type="molecule type" value="Genomic_DNA"/>
</dbReference>
<protein>
    <submittedName>
        <fullName evidence="3">Uncharacterized protein DUF2568</fullName>
    </submittedName>
</protein>
<feature type="region of interest" description="Disordered" evidence="1">
    <location>
        <begin position="109"/>
        <end position="134"/>
    </location>
</feature>
<evidence type="ECO:0000313" key="4">
    <source>
        <dbReference type="Proteomes" id="UP000237822"/>
    </source>
</evidence>
<accession>A0A2T0U124</accession>
<gene>
    <name evidence="3" type="ORF">BCF74_13519</name>
</gene>
<evidence type="ECO:0000256" key="2">
    <source>
        <dbReference type="SAM" id="Phobius"/>
    </source>
</evidence>